<dbReference type="InterPro" id="IPR001611">
    <property type="entry name" value="Leu-rich_rpt"/>
</dbReference>
<keyword evidence="13" id="KW-1185">Reference proteome</keyword>
<dbReference type="EMBL" id="JANJYI010000006">
    <property type="protein sequence ID" value="KAK2645401.1"/>
    <property type="molecule type" value="Genomic_DNA"/>
</dbReference>
<keyword evidence="7 11" id="KW-1133">Transmembrane helix</keyword>
<dbReference type="InterPro" id="IPR032675">
    <property type="entry name" value="LRR_dom_sf"/>
</dbReference>
<evidence type="ECO:0000256" key="3">
    <source>
        <dbReference type="ARBA" id="ARBA00022475"/>
    </source>
</evidence>
<keyword evidence="10" id="KW-0325">Glycoprotein</keyword>
<organism evidence="12 13">
    <name type="scientific">Dipteronia dyeriana</name>
    <dbReference type="NCBI Taxonomy" id="168575"/>
    <lineage>
        <taxon>Eukaryota</taxon>
        <taxon>Viridiplantae</taxon>
        <taxon>Streptophyta</taxon>
        <taxon>Embryophyta</taxon>
        <taxon>Tracheophyta</taxon>
        <taxon>Spermatophyta</taxon>
        <taxon>Magnoliopsida</taxon>
        <taxon>eudicotyledons</taxon>
        <taxon>Gunneridae</taxon>
        <taxon>Pentapetalae</taxon>
        <taxon>rosids</taxon>
        <taxon>malvids</taxon>
        <taxon>Sapindales</taxon>
        <taxon>Sapindaceae</taxon>
        <taxon>Hippocastanoideae</taxon>
        <taxon>Acereae</taxon>
        <taxon>Dipteronia</taxon>
    </lineage>
</organism>
<sequence length="435" mass="48586">MSNKLTGHIPSQTSNLTHLKLLQVVSNRLQGQIHSSIIELKKLQFLDLGSNNLSGLVELEVFFHKLKSLRALQLSANNLSVVTKTTTTTTLQKFILIGLSSCNLSEFPNFLQNQHRLLVLDLSFNRIAGKIPEWFLKASNFKALKSLNLSHNLLTGFDQNPVVLPWSDLQGCRFFQLSIIDLSRNRFTGKLPSKYFQCWNAMKAINASGLIYMEDTLSLILSFLFSYDGIYDYSLTLSNKGMEMEYQKVSNLLSGIILSSNRFTGEIPASMANLKGIHVLDLSNNSLRGRIPSSLDDFKELESLDLSNNRLSGKIPQQLVDLTSLGFINVSDNSLTGRIPQGTQFETFNSSSFDGNIGLCGRPLSEKCEDDEASKKKIKDTGTESSFAFDWRVVALMGYGIGLIIGVALGITFVDSKWFALIFRRQLQRLKRKSG</sequence>
<dbReference type="InterPro" id="IPR003591">
    <property type="entry name" value="Leu-rich_rpt_typical-subtyp"/>
</dbReference>
<dbReference type="PRINTS" id="PR00019">
    <property type="entry name" value="LEURICHRPT"/>
</dbReference>
<proteinExistence type="inferred from homology"/>
<accession>A0AAD9U026</accession>
<dbReference type="PANTHER" id="PTHR27004:SF460">
    <property type="entry name" value="RECEPTOR-LIKE PROTEIN 33"/>
    <property type="match status" value="1"/>
</dbReference>
<evidence type="ECO:0000256" key="8">
    <source>
        <dbReference type="ARBA" id="ARBA00023136"/>
    </source>
</evidence>
<dbReference type="Proteomes" id="UP001280121">
    <property type="component" value="Unassembled WGS sequence"/>
</dbReference>
<evidence type="ECO:0000256" key="10">
    <source>
        <dbReference type="ARBA" id="ARBA00023180"/>
    </source>
</evidence>
<dbReference type="SUPFAM" id="SSF52058">
    <property type="entry name" value="L domain-like"/>
    <property type="match status" value="1"/>
</dbReference>
<comment type="caution">
    <text evidence="12">The sequence shown here is derived from an EMBL/GenBank/DDBJ whole genome shotgun (WGS) entry which is preliminary data.</text>
</comment>
<keyword evidence="3" id="KW-1003">Cell membrane</keyword>
<evidence type="ECO:0000256" key="1">
    <source>
        <dbReference type="ARBA" id="ARBA00004251"/>
    </source>
</evidence>
<reference evidence="12" key="1">
    <citation type="journal article" date="2023" name="Plant J.">
        <title>Genome sequences and population genomics provide insights into the demographic history, inbreeding, and mutation load of two 'living fossil' tree species of Dipteronia.</title>
        <authorList>
            <person name="Feng Y."/>
            <person name="Comes H.P."/>
            <person name="Chen J."/>
            <person name="Zhu S."/>
            <person name="Lu R."/>
            <person name="Zhang X."/>
            <person name="Li P."/>
            <person name="Qiu J."/>
            <person name="Olsen K.M."/>
            <person name="Qiu Y."/>
        </authorList>
    </citation>
    <scope>NUCLEOTIDE SEQUENCE</scope>
    <source>
        <strain evidence="12">KIB01</strain>
    </source>
</reference>
<dbReference type="FunFam" id="3.80.10.10:FF:000111">
    <property type="entry name" value="LRR receptor-like serine/threonine-protein kinase ERECTA"/>
    <property type="match status" value="1"/>
</dbReference>
<comment type="similarity">
    <text evidence="2">Belongs to the RLP family.</text>
</comment>
<dbReference type="AlphaFoldDB" id="A0AAD9U026"/>
<dbReference type="Pfam" id="PF00560">
    <property type="entry name" value="LRR_1"/>
    <property type="match status" value="2"/>
</dbReference>
<evidence type="ECO:0000313" key="13">
    <source>
        <dbReference type="Proteomes" id="UP001280121"/>
    </source>
</evidence>
<evidence type="ECO:0000256" key="2">
    <source>
        <dbReference type="ARBA" id="ARBA00009592"/>
    </source>
</evidence>
<gene>
    <name evidence="12" type="ORF">Ddye_020596</name>
</gene>
<evidence type="ECO:0000313" key="12">
    <source>
        <dbReference type="EMBL" id="KAK2645401.1"/>
    </source>
</evidence>
<name>A0AAD9U026_9ROSI</name>
<evidence type="ECO:0000256" key="7">
    <source>
        <dbReference type="ARBA" id="ARBA00022989"/>
    </source>
</evidence>
<evidence type="ECO:0000256" key="5">
    <source>
        <dbReference type="ARBA" id="ARBA00022692"/>
    </source>
</evidence>
<evidence type="ECO:0000256" key="4">
    <source>
        <dbReference type="ARBA" id="ARBA00022614"/>
    </source>
</evidence>
<protein>
    <recommendedName>
        <fullName evidence="14">Receptor-like protein 12</fullName>
    </recommendedName>
</protein>
<feature type="transmembrane region" description="Helical" evidence="11">
    <location>
        <begin position="396"/>
        <end position="423"/>
    </location>
</feature>
<comment type="subcellular location">
    <subcellularLocation>
        <location evidence="1">Cell membrane</location>
        <topology evidence="1">Single-pass type I membrane protein</topology>
    </subcellularLocation>
</comment>
<dbReference type="GO" id="GO:0005886">
    <property type="term" value="C:plasma membrane"/>
    <property type="evidence" value="ECO:0007669"/>
    <property type="project" value="UniProtKB-SubCell"/>
</dbReference>
<keyword evidence="4" id="KW-0433">Leucine-rich repeat</keyword>
<keyword evidence="5 11" id="KW-0812">Transmembrane</keyword>
<evidence type="ECO:0000256" key="11">
    <source>
        <dbReference type="SAM" id="Phobius"/>
    </source>
</evidence>
<dbReference type="PANTHER" id="PTHR27004">
    <property type="entry name" value="RECEPTOR-LIKE PROTEIN 12 ISOFORM X1"/>
    <property type="match status" value="1"/>
</dbReference>
<keyword evidence="9" id="KW-0675">Receptor</keyword>
<dbReference type="PROSITE" id="PS51450">
    <property type="entry name" value="LRR"/>
    <property type="match status" value="1"/>
</dbReference>
<evidence type="ECO:0008006" key="14">
    <source>
        <dbReference type="Google" id="ProtNLM"/>
    </source>
</evidence>
<keyword evidence="8 11" id="KW-0472">Membrane</keyword>
<dbReference type="Pfam" id="PF13855">
    <property type="entry name" value="LRR_8"/>
    <property type="match status" value="1"/>
</dbReference>
<evidence type="ECO:0000256" key="6">
    <source>
        <dbReference type="ARBA" id="ARBA00022737"/>
    </source>
</evidence>
<evidence type="ECO:0000256" key="9">
    <source>
        <dbReference type="ARBA" id="ARBA00023170"/>
    </source>
</evidence>
<dbReference type="SMART" id="SM00369">
    <property type="entry name" value="LRR_TYP"/>
    <property type="match status" value="4"/>
</dbReference>
<dbReference type="Gene3D" id="3.80.10.10">
    <property type="entry name" value="Ribonuclease Inhibitor"/>
    <property type="match status" value="1"/>
</dbReference>
<keyword evidence="6" id="KW-0677">Repeat</keyword>